<comment type="similarity">
    <text evidence="1">Belongs to the peptidase C40 family.</text>
</comment>
<dbReference type="RefSeq" id="WP_367778322.1">
    <property type="nucleotide sequence ID" value="NZ_JBFMIA010000002.1"/>
</dbReference>
<evidence type="ECO:0000259" key="5">
    <source>
        <dbReference type="PROSITE" id="PS51935"/>
    </source>
</evidence>
<evidence type="ECO:0000256" key="2">
    <source>
        <dbReference type="ARBA" id="ARBA00022670"/>
    </source>
</evidence>
<dbReference type="Pfam" id="PF23795">
    <property type="entry name" value="SH3_YKFC_2nd"/>
    <property type="match status" value="1"/>
</dbReference>
<reference evidence="6 7" key="1">
    <citation type="journal article" date="1979" name="Int. J. Syst. Evol. Microbiol.">
        <title>Bacillus globisporus subsp. marinus subsp. nov.</title>
        <authorList>
            <person name="Liu H."/>
        </authorList>
    </citation>
    <scope>NUCLEOTIDE SEQUENCE [LARGE SCALE GENOMIC DNA]</scope>
    <source>
        <strain evidence="6 7">DSM 1297</strain>
    </source>
</reference>
<gene>
    <name evidence="6" type="ORF">AB1471_04080</name>
</gene>
<keyword evidence="4" id="KW-0788">Thiol protease</keyword>
<sequence>MSIATGLINVTVATLWTDAQSPRLIDEESVRNPVQIEAWLERLSPEERKALLDEKRIQSQILYGEIVYILEETGDWAHVVIPNQFSKKNKLGYPGWVPLVHITKIERDDEEEFTDHQIVIVTDKITTLYGENKTGIIPLSYNTVLPLLSEQEDLLEVHTPHGNAFIQKEAATAFDSVDEIPKKNGEGIINEASRFQGLLYLWGGMSAYGYDCSGFSYNIFKASGYLIPRDAKEQAEKGFRVEKEEVLPGDLLFFSYEEGKGALHHVGIYYGDGQMIHSPTPGEKIVIQTIEGTFYEKEWCETRRYWNE</sequence>
<dbReference type="Gene3D" id="2.30.30.40">
    <property type="entry name" value="SH3 Domains"/>
    <property type="match status" value="2"/>
</dbReference>
<evidence type="ECO:0000256" key="4">
    <source>
        <dbReference type="ARBA" id="ARBA00022807"/>
    </source>
</evidence>
<dbReference type="Proteomes" id="UP001556040">
    <property type="component" value="Unassembled WGS sequence"/>
</dbReference>
<dbReference type="PANTHER" id="PTHR47053">
    <property type="entry name" value="MUREIN DD-ENDOPEPTIDASE MEPH-RELATED"/>
    <property type="match status" value="1"/>
</dbReference>
<evidence type="ECO:0000313" key="7">
    <source>
        <dbReference type="Proteomes" id="UP001556040"/>
    </source>
</evidence>
<protein>
    <submittedName>
        <fullName evidence="6">C40 family peptidase</fullName>
    </submittedName>
</protein>
<evidence type="ECO:0000256" key="3">
    <source>
        <dbReference type="ARBA" id="ARBA00022801"/>
    </source>
</evidence>
<dbReference type="PANTHER" id="PTHR47053:SF3">
    <property type="entry name" value="GAMMA-D-GLUTAMYL-L-LYSINE DIPEPTIDYL-PEPTIDASE"/>
    <property type="match status" value="1"/>
</dbReference>
<dbReference type="SUPFAM" id="SSF54001">
    <property type="entry name" value="Cysteine proteinases"/>
    <property type="match status" value="1"/>
</dbReference>
<evidence type="ECO:0000256" key="1">
    <source>
        <dbReference type="ARBA" id="ARBA00007074"/>
    </source>
</evidence>
<keyword evidence="7" id="KW-1185">Reference proteome</keyword>
<dbReference type="Pfam" id="PF00877">
    <property type="entry name" value="NLPC_P60"/>
    <property type="match status" value="1"/>
</dbReference>
<dbReference type="InterPro" id="IPR057812">
    <property type="entry name" value="SH3_YKFC_2nd"/>
</dbReference>
<keyword evidence="2" id="KW-0645">Protease</keyword>
<dbReference type="Gene3D" id="3.90.1720.10">
    <property type="entry name" value="endopeptidase domain like (from Nostoc punctiforme)"/>
    <property type="match status" value="1"/>
</dbReference>
<organism evidence="6 7">
    <name type="scientific">Jeotgalibacillus marinus</name>
    <dbReference type="NCBI Taxonomy" id="86667"/>
    <lineage>
        <taxon>Bacteria</taxon>
        <taxon>Bacillati</taxon>
        <taxon>Bacillota</taxon>
        <taxon>Bacilli</taxon>
        <taxon>Bacillales</taxon>
        <taxon>Caryophanaceae</taxon>
        <taxon>Jeotgalibacillus</taxon>
    </lineage>
</organism>
<evidence type="ECO:0000313" key="6">
    <source>
        <dbReference type="EMBL" id="MEW9500979.1"/>
    </source>
</evidence>
<dbReference type="InterPro" id="IPR051202">
    <property type="entry name" value="Peptidase_C40"/>
</dbReference>
<dbReference type="EMBL" id="JBFMIA010000002">
    <property type="protein sequence ID" value="MEW9500979.1"/>
    <property type="molecule type" value="Genomic_DNA"/>
</dbReference>
<accession>A0ABV3Q116</accession>
<dbReference type="InterPro" id="IPR000064">
    <property type="entry name" value="NLP_P60_dom"/>
</dbReference>
<comment type="caution">
    <text evidence="6">The sequence shown here is derived from an EMBL/GenBank/DDBJ whole genome shotgun (WGS) entry which is preliminary data.</text>
</comment>
<dbReference type="InterPro" id="IPR038765">
    <property type="entry name" value="Papain-like_cys_pep_sf"/>
</dbReference>
<proteinExistence type="inferred from homology"/>
<keyword evidence="3" id="KW-0378">Hydrolase</keyword>
<dbReference type="PROSITE" id="PS51935">
    <property type="entry name" value="NLPC_P60"/>
    <property type="match status" value="1"/>
</dbReference>
<name>A0ABV3Q116_9BACL</name>
<feature type="domain" description="NlpC/P60" evidence="5">
    <location>
        <begin position="182"/>
        <end position="308"/>
    </location>
</feature>